<evidence type="ECO:0000313" key="3">
    <source>
        <dbReference type="EMBL" id="PXF41847.1"/>
    </source>
</evidence>
<dbReference type="EMBL" id="NBIV01000190">
    <property type="protein sequence ID" value="PXF41847.1"/>
    <property type="molecule type" value="Genomic_DNA"/>
</dbReference>
<comment type="caution">
    <text evidence="3">The sequence shown here is derived from an EMBL/GenBank/DDBJ whole genome shotgun (WGS) entry which is preliminary data.</text>
</comment>
<dbReference type="OrthoDB" id="2439367at2759"/>
<dbReference type="AlphaFoldDB" id="A0A2V3IID8"/>
<evidence type="ECO:0000256" key="1">
    <source>
        <dbReference type="SAM" id="MobiDB-lite"/>
    </source>
</evidence>
<feature type="domain" description="Retrotransposon gag" evidence="2">
    <location>
        <begin position="50"/>
        <end position="142"/>
    </location>
</feature>
<dbReference type="Proteomes" id="UP000247409">
    <property type="component" value="Unassembled WGS sequence"/>
</dbReference>
<protein>
    <recommendedName>
        <fullName evidence="2">Retrotransposon gag domain-containing protein</fullName>
    </recommendedName>
</protein>
<dbReference type="InterPro" id="IPR005162">
    <property type="entry name" value="Retrotrans_gag_dom"/>
</dbReference>
<dbReference type="Pfam" id="PF03732">
    <property type="entry name" value="Retrotrans_gag"/>
    <property type="match status" value="1"/>
</dbReference>
<evidence type="ECO:0000313" key="4">
    <source>
        <dbReference type="Proteomes" id="UP000247409"/>
    </source>
</evidence>
<name>A0A2V3IID8_9FLOR</name>
<keyword evidence="4" id="KW-1185">Reference proteome</keyword>
<reference evidence="3 4" key="1">
    <citation type="journal article" date="2018" name="Mol. Biol. Evol.">
        <title>Analysis of the draft genome of the red seaweed Gracilariopsis chorda provides insights into genome size evolution in Rhodophyta.</title>
        <authorList>
            <person name="Lee J."/>
            <person name="Yang E.C."/>
            <person name="Graf L."/>
            <person name="Yang J.H."/>
            <person name="Qiu H."/>
            <person name="Zel Zion U."/>
            <person name="Chan C.X."/>
            <person name="Stephens T.G."/>
            <person name="Weber A.P.M."/>
            <person name="Boo G.H."/>
            <person name="Boo S.M."/>
            <person name="Kim K.M."/>
            <person name="Shin Y."/>
            <person name="Jung M."/>
            <person name="Lee S.J."/>
            <person name="Yim H.S."/>
            <person name="Lee J.H."/>
            <person name="Bhattacharya D."/>
            <person name="Yoon H.S."/>
        </authorList>
    </citation>
    <scope>NUCLEOTIDE SEQUENCE [LARGE SCALE GENOMIC DNA]</scope>
    <source>
        <strain evidence="3 4">SKKU-2015</strain>
        <tissue evidence="3">Whole body</tissue>
    </source>
</reference>
<organism evidence="3 4">
    <name type="scientific">Gracilariopsis chorda</name>
    <dbReference type="NCBI Taxonomy" id="448386"/>
    <lineage>
        <taxon>Eukaryota</taxon>
        <taxon>Rhodophyta</taxon>
        <taxon>Florideophyceae</taxon>
        <taxon>Rhodymeniophycidae</taxon>
        <taxon>Gracilariales</taxon>
        <taxon>Gracilariaceae</taxon>
        <taxon>Gracilariopsis</taxon>
    </lineage>
</organism>
<gene>
    <name evidence="3" type="ORF">BWQ96_08426</name>
</gene>
<proteinExistence type="predicted"/>
<feature type="region of interest" description="Disordered" evidence="1">
    <location>
        <begin position="222"/>
        <end position="266"/>
    </location>
</feature>
<evidence type="ECO:0000259" key="2">
    <source>
        <dbReference type="Pfam" id="PF03732"/>
    </source>
</evidence>
<sequence>MSSMKPPKPDKFDGRRDALTVRAWLHSVEKYLCLVQIGQDVDIDARTAVDFASTFMTGTAANWWFTLVLEEKVPPTWEAFKLCVENEFVPKDSMVRARDTLYKLKQRTSVAIYLSDFRNIVIEIPGISDSEKLARFTEGLKPHILLEVQKASPKMFEEAAKIALYINGAFYGAGFFSNRGFGFNTGFQTGPVPMEIGNVQRQNNLREISSEKMRDLKNNASFLSHKPGCLPWKPKNGKNQQKKKIVQGNNTETNWTPDNDSRPQEN</sequence>
<accession>A0A2V3IID8</accession>